<keyword evidence="2" id="KW-1185">Reference proteome</keyword>
<evidence type="ECO:0000313" key="1">
    <source>
        <dbReference type="EMBL" id="KAF2623336.1"/>
    </source>
</evidence>
<organism evidence="1 2">
    <name type="scientific">Macroventuria anomochaeta</name>
    <dbReference type="NCBI Taxonomy" id="301207"/>
    <lineage>
        <taxon>Eukaryota</taxon>
        <taxon>Fungi</taxon>
        <taxon>Dikarya</taxon>
        <taxon>Ascomycota</taxon>
        <taxon>Pezizomycotina</taxon>
        <taxon>Dothideomycetes</taxon>
        <taxon>Pleosporomycetidae</taxon>
        <taxon>Pleosporales</taxon>
        <taxon>Pleosporineae</taxon>
        <taxon>Didymellaceae</taxon>
        <taxon>Macroventuria</taxon>
    </lineage>
</organism>
<name>A0ACB6RN32_9PLEO</name>
<sequence length="232" mass="25255">MPSITNTASVPIRLHPCLLVRGSHWTGPGKSHPLPLAQDSIIANPLPQLFLQLCPLLLCASEVVMYFSPCLLWLPCAIPWRQDCAKAKESVPCSAERAVIVPNHPPETRSFITTLCIRNGGPVGGVRGLQVHDCIAFIQAIVVLEAETLWQVLARHGNSSMPPKQDCDGGVTILRPTIGRQAISNRQPNTEAWGKVQQGKAARLAPRGLLSAELTHVTELVNEQCHEHNPYG</sequence>
<dbReference type="EMBL" id="MU006737">
    <property type="protein sequence ID" value="KAF2623336.1"/>
    <property type="molecule type" value="Genomic_DNA"/>
</dbReference>
<reference evidence="1" key="1">
    <citation type="journal article" date="2020" name="Stud. Mycol.">
        <title>101 Dothideomycetes genomes: a test case for predicting lifestyles and emergence of pathogens.</title>
        <authorList>
            <person name="Haridas S."/>
            <person name="Albert R."/>
            <person name="Binder M."/>
            <person name="Bloem J."/>
            <person name="Labutti K."/>
            <person name="Salamov A."/>
            <person name="Andreopoulos B."/>
            <person name="Baker S."/>
            <person name="Barry K."/>
            <person name="Bills G."/>
            <person name="Bluhm B."/>
            <person name="Cannon C."/>
            <person name="Castanera R."/>
            <person name="Culley D."/>
            <person name="Daum C."/>
            <person name="Ezra D."/>
            <person name="Gonzalez J."/>
            <person name="Henrissat B."/>
            <person name="Kuo A."/>
            <person name="Liang C."/>
            <person name="Lipzen A."/>
            <person name="Lutzoni F."/>
            <person name="Magnuson J."/>
            <person name="Mondo S."/>
            <person name="Nolan M."/>
            <person name="Ohm R."/>
            <person name="Pangilinan J."/>
            <person name="Park H.-J."/>
            <person name="Ramirez L."/>
            <person name="Alfaro M."/>
            <person name="Sun H."/>
            <person name="Tritt A."/>
            <person name="Yoshinaga Y."/>
            <person name="Zwiers L.-H."/>
            <person name="Turgeon B."/>
            <person name="Goodwin S."/>
            <person name="Spatafora J."/>
            <person name="Crous P."/>
            <person name="Grigoriev I."/>
        </authorList>
    </citation>
    <scope>NUCLEOTIDE SEQUENCE</scope>
    <source>
        <strain evidence="1">CBS 525.71</strain>
    </source>
</reference>
<dbReference type="Proteomes" id="UP000799754">
    <property type="component" value="Unassembled WGS sequence"/>
</dbReference>
<comment type="caution">
    <text evidence="1">The sequence shown here is derived from an EMBL/GenBank/DDBJ whole genome shotgun (WGS) entry which is preliminary data.</text>
</comment>
<evidence type="ECO:0000313" key="2">
    <source>
        <dbReference type="Proteomes" id="UP000799754"/>
    </source>
</evidence>
<accession>A0ACB6RN32</accession>
<gene>
    <name evidence="1" type="ORF">BU25DRAFT_424858</name>
</gene>
<protein>
    <submittedName>
        <fullName evidence="1">Uncharacterized protein</fullName>
    </submittedName>
</protein>
<proteinExistence type="predicted"/>